<keyword evidence="8" id="KW-1185">Reference proteome</keyword>
<feature type="transmembrane region" description="Helical" evidence="6">
    <location>
        <begin position="420"/>
        <end position="436"/>
    </location>
</feature>
<evidence type="ECO:0000313" key="8">
    <source>
        <dbReference type="Proteomes" id="UP001595616"/>
    </source>
</evidence>
<reference evidence="8" key="1">
    <citation type="journal article" date="2019" name="Int. J. Syst. Evol. Microbiol.">
        <title>The Global Catalogue of Microorganisms (GCM) 10K type strain sequencing project: providing services to taxonomists for standard genome sequencing and annotation.</title>
        <authorList>
            <consortium name="The Broad Institute Genomics Platform"/>
            <consortium name="The Broad Institute Genome Sequencing Center for Infectious Disease"/>
            <person name="Wu L."/>
            <person name="Ma J."/>
        </authorList>
    </citation>
    <scope>NUCLEOTIDE SEQUENCE [LARGE SCALE GENOMIC DNA]</scope>
    <source>
        <strain evidence="8">CECT 7956</strain>
    </source>
</reference>
<dbReference type="InterPro" id="IPR050367">
    <property type="entry name" value="APC_superfamily"/>
</dbReference>
<feature type="transmembrane region" description="Helical" evidence="6">
    <location>
        <begin position="229"/>
        <end position="251"/>
    </location>
</feature>
<comment type="caution">
    <text evidence="7">The sequence shown here is derived from an EMBL/GenBank/DDBJ whole genome shotgun (WGS) entry which is preliminary data.</text>
</comment>
<feature type="transmembrane region" description="Helical" evidence="6">
    <location>
        <begin position="44"/>
        <end position="68"/>
    </location>
</feature>
<keyword evidence="2" id="KW-1003">Cell membrane</keyword>
<evidence type="ECO:0000256" key="2">
    <source>
        <dbReference type="ARBA" id="ARBA00022475"/>
    </source>
</evidence>
<feature type="transmembrane region" description="Helical" evidence="6">
    <location>
        <begin position="347"/>
        <end position="369"/>
    </location>
</feature>
<evidence type="ECO:0000256" key="6">
    <source>
        <dbReference type="SAM" id="Phobius"/>
    </source>
</evidence>
<proteinExistence type="predicted"/>
<dbReference type="PANTHER" id="PTHR42770">
    <property type="entry name" value="AMINO ACID TRANSPORTER-RELATED"/>
    <property type="match status" value="1"/>
</dbReference>
<keyword evidence="5 6" id="KW-0472">Membrane</keyword>
<dbReference type="PIRSF" id="PIRSF006060">
    <property type="entry name" value="AA_transporter"/>
    <property type="match status" value="1"/>
</dbReference>
<feature type="transmembrane region" description="Helical" evidence="6">
    <location>
        <begin position="192"/>
        <end position="209"/>
    </location>
</feature>
<comment type="subcellular location">
    <subcellularLocation>
        <location evidence="1">Cell membrane</location>
        <topology evidence="1">Multi-pass membrane protein</topology>
    </subcellularLocation>
</comment>
<accession>A0ABV7Z4H1</accession>
<name>A0ABV7Z4H1_9BACT</name>
<feature type="transmembrane region" description="Helical" evidence="6">
    <location>
        <begin position="89"/>
        <end position="113"/>
    </location>
</feature>
<feature type="transmembrane region" description="Helical" evidence="6">
    <location>
        <begin position="325"/>
        <end position="341"/>
    </location>
</feature>
<evidence type="ECO:0000256" key="3">
    <source>
        <dbReference type="ARBA" id="ARBA00022692"/>
    </source>
</evidence>
<dbReference type="InterPro" id="IPR002293">
    <property type="entry name" value="AA/rel_permease1"/>
</dbReference>
<evidence type="ECO:0000256" key="5">
    <source>
        <dbReference type="ARBA" id="ARBA00023136"/>
    </source>
</evidence>
<organism evidence="7 8">
    <name type="scientific">Lacihabitans lacunae</name>
    <dbReference type="NCBI Taxonomy" id="1028214"/>
    <lineage>
        <taxon>Bacteria</taxon>
        <taxon>Pseudomonadati</taxon>
        <taxon>Bacteroidota</taxon>
        <taxon>Cytophagia</taxon>
        <taxon>Cytophagales</taxon>
        <taxon>Leadbetterellaceae</taxon>
        <taxon>Lacihabitans</taxon>
    </lineage>
</organism>
<sequence>MKIQESQNTNKPLSTFSIWAIGVGMVISGESFGWNFGWAITGPIWFFVPVFIAAILYFGLVQTLLELACVYPQANGPQDYVKKAFGEKAGAFIAVAILLEFLFATPAIASSLGEYLGFLLEDLSISPYISTGFLVLFFIINLFDLHIGVKFLITLTILAILELLIYQGTIAASFNTQNLSHVPFGGLNFENFLAALPYAIWLFLAIEGISLMTKNLPQNKLRKTLGRGYYFAFFTLLVLAILVLLLAAGGINWSNKENLSILEDNHPMPASMALILGKENVMVTIFTFIGLFGLIASLQGITLAATTQLEQLLPEFNIQKTSKRFLSSLIVFLISVAAIWLSQTNLLIEISVFGAVCMYLAVSISLFFLRENKLKSLAKKTPNHYYHSDFNYTISTVFTFSTAFISILCIWSFAKLQTRSFFIFIIFGIVYVILNNKKTNGI</sequence>
<dbReference type="Proteomes" id="UP001595616">
    <property type="component" value="Unassembled WGS sequence"/>
</dbReference>
<evidence type="ECO:0000256" key="4">
    <source>
        <dbReference type="ARBA" id="ARBA00022989"/>
    </source>
</evidence>
<dbReference type="PANTHER" id="PTHR42770:SF11">
    <property type="entry name" value="INNER MEMBRANE TRANSPORT PROTEIN YBAT"/>
    <property type="match status" value="1"/>
</dbReference>
<evidence type="ECO:0000313" key="7">
    <source>
        <dbReference type="EMBL" id="MFC3813088.1"/>
    </source>
</evidence>
<feature type="transmembrane region" description="Helical" evidence="6">
    <location>
        <begin position="151"/>
        <end position="172"/>
    </location>
</feature>
<dbReference type="EMBL" id="JBHRYQ010000001">
    <property type="protein sequence ID" value="MFC3813088.1"/>
    <property type="molecule type" value="Genomic_DNA"/>
</dbReference>
<keyword evidence="4 6" id="KW-1133">Transmembrane helix</keyword>
<dbReference type="Gene3D" id="1.20.1740.10">
    <property type="entry name" value="Amino acid/polyamine transporter I"/>
    <property type="match status" value="1"/>
</dbReference>
<feature type="transmembrane region" description="Helical" evidence="6">
    <location>
        <begin position="390"/>
        <end position="414"/>
    </location>
</feature>
<dbReference type="Pfam" id="PF13520">
    <property type="entry name" value="AA_permease_2"/>
    <property type="match status" value="1"/>
</dbReference>
<protein>
    <submittedName>
        <fullName evidence="7">Amino acid permease</fullName>
    </submittedName>
</protein>
<feature type="transmembrane region" description="Helical" evidence="6">
    <location>
        <begin position="12"/>
        <end position="32"/>
    </location>
</feature>
<feature type="transmembrane region" description="Helical" evidence="6">
    <location>
        <begin position="125"/>
        <end position="144"/>
    </location>
</feature>
<gene>
    <name evidence="7" type="ORF">ACFOOI_20655</name>
</gene>
<keyword evidence="3 6" id="KW-0812">Transmembrane</keyword>
<evidence type="ECO:0000256" key="1">
    <source>
        <dbReference type="ARBA" id="ARBA00004651"/>
    </source>
</evidence>
<feature type="transmembrane region" description="Helical" evidence="6">
    <location>
        <begin position="281"/>
        <end position="304"/>
    </location>
</feature>
<dbReference type="RefSeq" id="WP_379839993.1">
    <property type="nucleotide sequence ID" value="NZ_JBHRYQ010000001.1"/>
</dbReference>